<dbReference type="Proteomes" id="UP000530032">
    <property type="component" value="Unassembled WGS sequence"/>
</dbReference>
<evidence type="ECO:0000313" key="1">
    <source>
        <dbReference type="EMBL" id="MBI1627073.1"/>
    </source>
</evidence>
<organism evidence="1 2">
    <name type="scientific">Comamonas suwonensis</name>
    <dbReference type="NCBI Taxonomy" id="2606214"/>
    <lineage>
        <taxon>Bacteria</taxon>
        <taxon>Pseudomonadati</taxon>
        <taxon>Pseudomonadota</taxon>
        <taxon>Betaproteobacteria</taxon>
        <taxon>Burkholderiales</taxon>
        <taxon>Comamonadaceae</taxon>
        <taxon>Comamonas</taxon>
    </lineage>
</organism>
<gene>
    <name evidence="1" type="ORF">HF327_021650</name>
</gene>
<accession>A0A843B895</accession>
<dbReference type="EMBL" id="JABBCQ020000041">
    <property type="protein sequence ID" value="MBI1627073.1"/>
    <property type="molecule type" value="Genomic_DNA"/>
</dbReference>
<sequence>MNDFWNKANLSFSGQDRSDYNSWRNDLYELAEKLRDATHGLPEDDPRFSNVCKKAEHMFSTISQMPTLER</sequence>
<evidence type="ECO:0000313" key="2">
    <source>
        <dbReference type="Proteomes" id="UP000530032"/>
    </source>
</evidence>
<proteinExistence type="predicted"/>
<dbReference type="AlphaFoldDB" id="A0A843B895"/>
<dbReference type="RefSeq" id="WP_198462413.1">
    <property type="nucleotide sequence ID" value="NZ_JABBCQ020000041.1"/>
</dbReference>
<name>A0A843B895_9BURK</name>
<protein>
    <submittedName>
        <fullName evidence="1">Uncharacterized protein</fullName>
    </submittedName>
</protein>
<comment type="caution">
    <text evidence="1">The sequence shown here is derived from an EMBL/GenBank/DDBJ whole genome shotgun (WGS) entry which is preliminary data.</text>
</comment>
<reference evidence="1" key="1">
    <citation type="submission" date="2020-12" db="EMBL/GenBank/DDBJ databases">
        <title>Comamonas sp. nov., isolated from stream water.</title>
        <authorList>
            <person name="Park K.-H."/>
        </authorList>
    </citation>
    <scope>NUCLEOTIDE SEQUENCE</scope>
    <source>
        <strain evidence="1">EJ-4</strain>
    </source>
</reference>
<keyword evidence="2" id="KW-1185">Reference proteome</keyword>